<dbReference type="EMBL" id="JAFCIX010000152">
    <property type="protein sequence ID" value="KAH6597281.1"/>
    <property type="molecule type" value="Genomic_DNA"/>
</dbReference>
<dbReference type="PANTHER" id="PTHR10159">
    <property type="entry name" value="DUAL SPECIFICITY PROTEIN PHOSPHATASE"/>
    <property type="match status" value="1"/>
</dbReference>
<dbReference type="PROSITE" id="PS50054">
    <property type="entry name" value="TYR_PHOSPHATASE_DUAL"/>
    <property type="match status" value="1"/>
</dbReference>
<comment type="similarity">
    <text evidence="1">Belongs to the protein-tyrosine phosphatase family. Non-receptor class dual specificity subfamily.</text>
</comment>
<sequence>MREQPLLDIVHQQASDTDTLAAKLGETSFTIPKRSREVLPIPSNVSHPQQHAMPTLSGQHRVVSKTAINLTGTCSKTLTASSKSSSTTSSAPGTPPRSGGVPLLARSVVRQLERKNEAAELDSSLSDRKHNASQSDFRASYESLSLVPNSNTIATTLGDMNTQSDATPKAILTKTPALNVESGSMVPNSIHLKTGNSTAASISPHTNMISEKQPCAIGFNSHTNQEGKLESSDVQSITPQDLMAHLRAYNEKLKIGGDGSTSTQSDTPIPGASKAWSQPMHFLLIDLSTHSDFPNSSIKNSVHASFPTLLIKRFKRRVVSNFNLGNFLIDDNAVKIYEQWKQTAILNRSKAIRCVVIVYDDLMDTSDSESGAWALVKALADGMSADLINYAPLSETVVCPLACPAPTNISSSPATEISSEISVSVAYLSGGIRGFQEFPGAQRFLRSQQSGQPESNALQSEMSPSRNANTENMTQKGMTPKGMTPKRLSLSIGGDGMNSLYNSRSHLKSRPVVKSNDSVSSCISSEPSALSVSKLQISCSELGTPGIKRSRPMLVLDVPSPLKIGSKSSKSNLEGEISLQSPSATHFHYARGLSQKESTTHQQYPSQTPKSQLGRNMVEMDTSPVEISAEWESGNPTDAYSDAEGVMSREETPVTSPNDNAAPPEPYSRVTANILLGSDVIPLSETAIEQLSSLGVTHILNMAAEIQNSPIVVESGLFDIKWLPVLDNTEQDMDGPLMEAIEYISGAIDTNPKAVVFVHCKAGRSRSVSVVIGYLVAAQKLTLKAAYEMVRKVRKGVSPNLGFMAALVKVEKDVFEGNPPE</sequence>
<keyword evidence="4" id="KW-0904">Protein phosphatase</keyword>
<dbReference type="Pfam" id="PF00782">
    <property type="entry name" value="DSPc"/>
    <property type="match status" value="1"/>
</dbReference>
<keyword evidence="9" id="KW-1185">Reference proteome</keyword>
<dbReference type="InterPro" id="IPR000340">
    <property type="entry name" value="Dual-sp_phosphatase_cat-dom"/>
</dbReference>
<evidence type="ECO:0000313" key="8">
    <source>
        <dbReference type="EMBL" id="KAH6597281.1"/>
    </source>
</evidence>
<organism evidence="8 9">
    <name type="scientific">Batrachochytrium salamandrivorans</name>
    <dbReference type="NCBI Taxonomy" id="1357716"/>
    <lineage>
        <taxon>Eukaryota</taxon>
        <taxon>Fungi</taxon>
        <taxon>Fungi incertae sedis</taxon>
        <taxon>Chytridiomycota</taxon>
        <taxon>Chytridiomycota incertae sedis</taxon>
        <taxon>Chytridiomycetes</taxon>
        <taxon>Rhizophydiales</taxon>
        <taxon>Rhizophydiales incertae sedis</taxon>
        <taxon>Batrachochytrium</taxon>
    </lineage>
</organism>
<dbReference type="Proteomes" id="UP001648503">
    <property type="component" value="Unassembled WGS sequence"/>
</dbReference>
<feature type="region of interest" description="Disordered" evidence="5">
    <location>
        <begin position="447"/>
        <end position="484"/>
    </location>
</feature>
<dbReference type="InterPro" id="IPR000387">
    <property type="entry name" value="Tyr_Pase_dom"/>
</dbReference>
<feature type="region of interest" description="Disordered" evidence="5">
    <location>
        <begin position="631"/>
        <end position="665"/>
    </location>
</feature>
<feature type="compositionally biased region" description="Polar residues" evidence="5">
    <location>
        <begin position="447"/>
        <end position="477"/>
    </location>
</feature>
<accession>A0ABQ8FGH2</accession>
<dbReference type="CDD" id="cd14498">
    <property type="entry name" value="DSP"/>
    <property type="match status" value="1"/>
</dbReference>
<feature type="region of interest" description="Disordered" evidence="5">
    <location>
        <begin position="77"/>
        <end position="103"/>
    </location>
</feature>
<proteinExistence type="inferred from homology"/>
<dbReference type="InterPro" id="IPR020422">
    <property type="entry name" value="TYR_PHOSPHATASE_DUAL_dom"/>
</dbReference>
<comment type="caution">
    <text evidence="8">The sequence shown here is derived from an EMBL/GenBank/DDBJ whole genome shotgun (WGS) entry which is preliminary data.</text>
</comment>
<feature type="domain" description="Tyrosine specific protein phosphatases" evidence="7">
    <location>
        <begin position="735"/>
        <end position="797"/>
    </location>
</feature>
<feature type="compositionally biased region" description="Polar residues" evidence="5">
    <location>
        <begin position="595"/>
        <end position="614"/>
    </location>
</feature>
<dbReference type="InterPro" id="IPR036873">
    <property type="entry name" value="Rhodanese-like_dom_sf"/>
</dbReference>
<reference evidence="8 9" key="1">
    <citation type="submission" date="2021-02" db="EMBL/GenBank/DDBJ databases">
        <title>Variation within the Batrachochytrium salamandrivorans European outbreak.</title>
        <authorList>
            <person name="Kelly M."/>
            <person name="Pasmans F."/>
            <person name="Shea T.P."/>
            <person name="Munoz J.F."/>
            <person name="Carranza S."/>
            <person name="Cuomo C.A."/>
            <person name="Martel A."/>
        </authorList>
    </citation>
    <scope>NUCLEOTIDE SEQUENCE [LARGE SCALE GENOMIC DNA]</scope>
    <source>
        <strain evidence="8 9">AMFP18/2</strain>
    </source>
</reference>
<dbReference type="Gene3D" id="3.90.190.10">
    <property type="entry name" value="Protein tyrosine phosphatase superfamily"/>
    <property type="match status" value="1"/>
</dbReference>
<feature type="region of interest" description="Disordered" evidence="5">
    <location>
        <begin position="592"/>
        <end position="614"/>
    </location>
</feature>
<keyword evidence="3" id="KW-0378">Hydrolase</keyword>
<evidence type="ECO:0000256" key="5">
    <source>
        <dbReference type="SAM" id="MobiDB-lite"/>
    </source>
</evidence>
<dbReference type="Gene3D" id="3.40.250.10">
    <property type="entry name" value="Rhodanese-like domain"/>
    <property type="match status" value="1"/>
</dbReference>
<evidence type="ECO:0000256" key="2">
    <source>
        <dbReference type="ARBA" id="ARBA00013064"/>
    </source>
</evidence>
<name>A0ABQ8FGH2_9FUNG</name>
<dbReference type="InterPro" id="IPR029021">
    <property type="entry name" value="Prot-tyrosine_phosphatase-like"/>
</dbReference>
<dbReference type="SMART" id="SM00195">
    <property type="entry name" value="DSPc"/>
    <property type="match status" value="1"/>
</dbReference>
<evidence type="ECO:0000313" key="9">
    <source>
        <dbReference type="Proteomes" id="UP001648503"/>
    </source>
</evidence>
<protein>
    <recommendedName>
        <fullName evidence="2">protein-tyrosine-phosphatase</fullName>
        <ecNumber evidence="2">3.1.3.48</ecNumber>
    </recommendedName>
</protein>
<evidence type="ECO:0000256" key="1">
    <source>
        <dbReference type="ARBA" id="ARBA00008601"/>
    </source>
</evidence>
<evidence type="ECO:0000256" key="4">
    <source>
        <dbReference type="ARBA" id="ARBA00022912"/>
    </source>
</evidence>
<evidence type="ECO:0000259" key="6">
    <source>
        <dbReference type="PROSITE" id="PS50054"/>
    </source>
</evidence>
<feature type="domain" description="Tyrosine-protein phosphatase" evidence="6">
    <location>
        <begin position="666"/>
        <end position="816"/>
    </location>
</feature>
<evidence type="ECO:0000259" key="7">
    <source>
        <dbReference type="PROSITE" id="PS50056"/>
    </source>
</evidence>
<dbReference type="PANTHER" id="PTHR10159:SF519">
    <property type="entry name" value="DUAL SPECIFICITY PROTEIN PHOSPHATASE MPK3"/>
    <property type="match status" value="1"/>
</dbReference>
<feature type="compositionally biased region" description="Low complexity" evidence="5">
    <location>
        <begin position="77"/>
        <end position="100"/>
    </location>
</feature>
<dbReference type="PROSITE" id="PS50056">
    <property type="entry name" value="TYR_PHOSPHATASE_2"/>
    <property type="match status" value="1"/>
</dbReference>
<dbReference type="SUPFAM" id="SSF52799">
    <property type="entry name" value="(Phosphotyrosine protein) phosphatases II"/>
    <property type="match status" value="1"/>
</dbReference>
<dbReference type="EC" id="3.1.3.48" evidence="2"/>
<evidence type="ECO:0000256" key="3">
    <source>
        <dbReference type="ARBA" id="ARBA00022801"/>
    </source>
</evidence>
<gene>
    <name evidence="8" type="ORF">BASA50_004632</name>
</gene>